<dbReference type="GO" id="GO:0000155">
    <property type="term" value="F:phosphorelay sensor kinase activity"/>
    <property type="evidence" value="ECO:0007669"/>
    <property type="project" value="InterPro"/>
</dbReference>
<dbReference type="STRING" id="662367.SAMN05216167_110159"/>
<evidence type="ECO:0000313" key="3">
    <source>
        <dbReference type="EMBL" id="SFE12054.1"/>
    </source>
</evidence>
<keyword evidence="3" id="KW-0418">Kinase</keyword>
<keyword evidence="1" id="KW-0812">Transmembrane</keyword>
<keyword evidence="1" id="KW-1133">Transmembrane helix</keyword>
<feature type="transmembrane region" description="Helical" evidence="1">
    <location>
        <begin position="90"/>
        <end position="108"/>
    </location>
</feature>
<keyword evidence="4" id="KW-1185">Reference proteome</keyword>
<protein>
    <submittedName>
        <fullName evidence="3">Histidine kinase</fullName>
    </submittedName>
</protein>
<feature type="domain" description="Signal transduction histidine kinase internal region" evidence="2">
    <location>
        <begin position="173"/>
        <end position="248"/>
    </location>
</feature>
<reference evidence="3 4" key="1">
    <citation type="submission" date="2016-10" db="EMBL/GenBank/DDBJ databases">
        <authorList>
            <person name="de Groot N.N."/>
        </authorList>
    </citation>
    <scope>NUCLEOTIDE SEQUENCE [LARGE SCALE GENOMIC DNA]</scope>
    <source>
        <strain evidence="3 4">DSM 26130</strain>
    </source>
</reference>
<evidence type="ECO:0000256" key="1">
    <source>
        <dbReference type="SAM" id="Phobius"/>
    </source>
</evidence>
<sequence>MLSLHVRNQPQLALKTLNDRRLRIFGPFVVFVVGTLFFRLNWYFEEPLSTVLRSDLIALGAGYICWNLARWVVLSLQNRYPGLASTRRRLQWMALLLPVLVNIAWIIRRVGHMAFNGLDTFWAPLPEYTYALGIQLFYHAVYFVIYEVSYVMQAWQQTYERNEGLKKDKLQHQLDRLKSQINPHFLFNSLNILSSLIYEDPRKAEDVVDEISIVYRYLLRVNDGELTTLGAELQFIQSYFHLLQTRYGVGLDLQIRVEAEKRDFKLPALTLQLLLENAVKHNVMMPDRPLKIVIETQGQSLLVRNNLQRKNTPVLSNKVGLTNIATKYRLLGKGDVSIQEIDGQFIVTLPLLANQPELIVRS</sequence>
<dbReference type="EMBL" id="FOLQ01000010">
    <property type="protein sequence ID" value="SFE12054.1"/>
    <property type="molecule type" value="Genomic_DNA"/>
</dbReference>
<dbReference type="Proteomes" id="UP000198598">
    <property type="component" value="Unassembled WGS sequence"/>
</dbReference>
<dbReference type="Pfam" id="PF06580">
    <property type="entry name" value="His_kinase"/>
    <property type="match status" value="1"/>
</dbReference>
<dbReference type="AlphaFoldDB" id="A0A1I1XXR4"/>
<dbReference type="PANTHER" id="PTHR34220:SF7">
    <property type="entry name" value="SENSOR HISTIDINE KINASE YPDA"/>
    <property type="match status" value="1"/>
</dbReference>
<proteinExistence type="predicted"/>
<organism evidence="3 4">
    <name type="scientific">Spirosoma endophyticum</name>
    <dbReference type="NCBI Taxonomy" id="662367"/>
    <lineage>
        <taxon>Bacteria</taxon>
        <taxon>Pseudomonadati</taxon>
        <taxon>Bacteroidota</taxon>
        <taxon>Cytophagia</taxon>
        <taxon>Cytophagales</taxon>
        <taxon>Cytophagaceae</taxon>
        <taxon>Spirosoma</taxon>
    </lineage>
</organism>
<dbReference type="PANTHER" id="PTHR34220">
    <property type="entry name" value="SENSOR HISTIDINE KINASE YPDA"/>
    <property type="match status" value="1"/>
</dbReference>
<dbReference type="GO" id="GO:0016020">
    <property type="term" value="C:membrane"/>
    <property type="evidence" value="ECO:0007669"/>
    <property type="project" value="InterPro"/>
</dbReference>
<name>A0A1I1XXR4_9BACT</name>
<evidence type="ECO:0000313" key="4">
    <source>
        <dbReference type="Proteomes" id="UP000198598"/>
    </source>
</evidence>
<keyword evidence="1" id="KW-0472">Membrane</keyword>
<feature type="transmembrane region" description="Helical" evidence="1">
    <location>
        <begin position="128"/>
        <end position="146"/>
    </location>
</feature>
<gene>
    <name evidence="3" type="ORF">SAMN05216167_110159</name>
</gene>
<keyword evidence="3" id="KW-0808">Transferase</keyword>
<accession>A0A1I1XXR4</accession>
<dbReference type="InterPro" id="IPR010559">
    <property type="entry name" value="Sig_transdc_His_kin_internal"/>
</dbReference>
<feature type="transmembrane region" description="Helical" evidence="1">
    <location>
        <begin position="56"/>
        <end position="78"/>
    </location>
</feature>
<evidence type="ECO:0000259" key="2">
    <source>
        <dbReference type="Pfam" id="PF06580"/>
    </source>
</evidence>
<dbReference type="InterPro" id="IPR050640">
    <property type="entry name" value="Bact_2-comp_sensor_kinase"/>
</dbReference>
<feature type="transmembrane region" description="Helical" evidence="1">
    <location>
        <begin position="24"/>
        <end position="44"/>
    </location>
</feature>